<dbReference type="CDD" id="cd04301">
    <property type="entry name" value="NAT_SF"/>
    <property type="match status" value="1"/>
</dbReference>
<name>A0AAD2PWA9_9STRA</name>
<evidence type="ECO:0000256" key="1">
    <source>
        <dbReference type="SAM" id="SignalP"/>
    </source>
</evidence>
<sequence>MSKAFLQSRPWHHVNILLVWKVVILIVICDHGDYRQGDGRCASNLYAHALLSVPSSSRVSTAARASSDNGGASTPILYRNGRAGDELFIAPVMAKELMNPFGISHKNNLIVAEDKATGKRVGWAQIRSMGYAGIETSSKFVDDEDSSSNFRRKVQSLDNIGQELDDEILDDFERDPVEFPNGLASLPWTKEYREASQAASDRQKRREERRQAELKRRPQLWELSSVYVIPEYRKRGIGSELVQGVLQRNKYSLRPGKEVYALTLAKTVLWYQRLGFDIEPVPPSSMALEIAAGSVITGLIGEELVCIKATLAD</sequence>
<keyword evidence="1" id="KW-0732">Signal</keyword>
<dbReference type="AlphaFoldDB" id="A0AAD2PWA9"/>
<dbReference type="GO" id="GO:0016747">
    <property type="term" value="F:acyltransferase activity, transferring groups other than amino-acyl groups"/>
    <property type="evidence" value="ECO:0007669"/>
    <property type="project" value="InterPro"/>
</dbReference>
<feature type="signal peptide" evidence="1">
    <location>
        <begin position="1"/>
        <end position="29"/>
    </location>
</feature>
<proteinExistence type="predicted"/>
<dbReference type="PROSITE" id="PS51186">
    <property type="entry name" value="GNAT"/>
    <property type="match status" value="1"/>
</dbReference>
<gene>
    <name evidence="3" type="ORF">CYCCA115_LOCUS18107</name>
</gene>
<accession>A0AAD2PWA9</accession>
<dbReference type="EMBL" id="CAKOGP040002014">
    <property type="protein sequence ID" value="CAJ1959688.1"/>
    <property type="molecule type" value="Genomic_DNA"/>
</dbReference>
<evidence type="ECO:0000313" key="3">
    <source>
        <dbReference type="EMBL" id="CAJ1959688.1"/>
    </source>
</evidence>
<evidence type="ECO:0000313" key="4">
    <source>
        <dbReference type="Proteomes" id="UP001295423"/>
    </source>
</evidence>
<protein>
    <recommendedName>
        <fullName evidence="2">N-acetyltransferase domain-containing protein</fullName>
    </recommendedName>
</protein>
<dbReference type="InterPro" id="IPR000182">
    <property type="entry name" value="GNAT_dom"/>
</dbReference>
<organism evidence="3 4">
    <name type="scientific">Cylindrotheca closterium</name>
    <dbReference type="NCBI Taxonomy" id="2856"/>
    <lineage>
        <taxon>Eukaryota</taxon>
        <taxon>Sar</taxon>
        <taxon>Stramenopiles</taxon>
        <taxon>Ochrophyta</taxon>
        <taxon>Bacillariophyta</taxon>
        <taxon>Bacillariophyceae</taxon>
        <taxon>Bacillariophycidae</taxon>
        <taxon>Bacillariales</taxon>
        <taxon>Bacillariaceae</taxon>
        <taxon>Cylindrotheca</taxon>
    </lineage>
</organism>
<dbReference type="Proteomes" id="UP001295423">
    <property type="component" value="Unassembled WGS sequence"/>
</dbReference>
<dbReference type="Pfam" id="PF13508">
    <property type="entry name" value="Acetyltransf_7"/>
    <property type="match status" value="1"/>
</dbReference>
<comment type="caution">
    <text evidence="3">The sequence shown here is derived from an EMBL/GenBank/DDBJ whole genome shotgun (WGS) entry which is preliminary data.</text>
</comment>
<reference evidence="3" key="1">
    <citation type="submission" date="2023-08" db="EMBL/GenBank/DDBJ databases">
        <authorList>
            <person name="Audoor S."/>
            <person name="Bilcke G."/>
        </authorList>
    </citation>
    <scope>NUCLEOTIDE SEQUENCE</scope>
</reference>
<feature type="domain" description="N-acetyltransferase" evidence="2">
    <location>
        <begin position="144"/>
        <end position="291"/>
    </location>
</feature>
<feature type="chain" id="PRO_5041920346" description="N-acetyltransferase domain-containing protein" evidence="1">
    <location>
        <begin position="30"/>
        <end position="313"/>
    </location>
</feature>
<dbReference type="Gene3D" id="3.40.630.30">
    <property type="match status" value="1"/>
</dbReference>
<evidence type="ECO:0000259" key="2">
    <source>
        <dbReference type="PROSITE" id="PS51186"/>
    </source>
</evidence>
<dbReference type="InterPro" id="IPR016181">
    <property type="entry name" value="Acyl_CoA_acyltransferase"/>
</dbReference>
<keyword evidence="4" id="KW-1185">Reference proteome</keyword>
<dbReference type="SUPFAM" id="SSF55729">
    <property type="entry name" value="Acyl-CoA N-acyltransferases (Nat)"/>
    <property type="match status" value="1"/>
</dbReference>